<dbReference type="EMBL" id="LWBS01000459">
    <property type="protein sequence ID" value="OAP88398.1"/>
    <property type="molecule type" value="Genomic_DNA"/>
</dbReference>
<feature type="compositionally biased region" description="Basic and acidic residues" evidence="1">
    <location>
        <begin position="49"/>
        <end position="58"/>
    </location>
</feature>
<organism evidence="2">
    <name type="scientific">Rhizobium leguminosarum</name>
    <dbReference type="NCBI Taxonomy" id="384"/>
    <lineage>
        <taxon>Bacteria</taxon>
        <taxon>Pseudomonadati</taxon>
        <taxon>Pseudomonadota</taxon>
        <taxon>Alphaproteobacteria</taxon>
        <taxon>Hyphomicrobiales</taxon>
        <taxon>Rhizobiaceae</taxon>
        <taxon>Rhizobium/Agrobacterium group</taxon>
        <taxon>Rhizobium</taxon>
    </lineage>
</organism>
<proteinExistence type="predicted"/>
<sequence>MLILVGIWCFVRQQIGLRFVDRRYGHYRWRHRRFRIDVVQLQNVGQQTEDQHPAEGAREAAASAQEAGATNDDGGDGVELQPGAGIGLALPGFTPGGLPQ</sequence>
<feature type="region of interest" description="Disordered" evidence="1">
    <location>
        <begin position="45"/>
        <end position="100"/>
    </location>
</feature>
<reference evidence="2" key="1">
    <citation type="submission" date="2016-04" db="EMBL/GenBank/DDBJ databases">
        <title>Fast-growing isolate from the root nodules of Vavilovia formosa.</title>
        <authorList>
            <person name="Kimeklis A."/>
            <person name="Safronova V."/>
            <person name="Belimov A."/>
            <person name="Andronov E."/>
        </authorList>
    </citation>
    <scope>NUCLEOTIDE SEQUENCE [LARGE SCALE GENOMIC DNA]</scope>
    <source>
        <strain evidence="2">Vaf-46</strain>
    </source>
</reference>
<accession>A0A179B9N2</accession>
<evidence type="ECO:0000256" key="1">
    <source>
        <dbReference type="SAM" id="MobiDB-lite"/>
    </source>
</evidence>
<protein>
    <submittedName>
        <fullName evidence="2">Uncharacterized protein</fullName>
    </submittedName>
</protein>
<comment type="caution">
    <text evidence="2">The sequence shown here is derived from an EMBL/GenBank/DDBJ whole genome shotgun (WGS) entry which is preliminary data.</text>
</comment>
<name>A0A179B9N2_RHILE</name>
<dbReference type="AlphaFoldDB" id="A0A179B9N2"/>
<evidence type="ECO:0000313" key="2">
    <source>
        <dbReference type="EMBL" id="OAP88398.1"/>
    </source>
</evidence>
<feature type="compositionally biased region" description="Low complexity" evidence="1">
    <location>
        <begin position="59"/>
        <end position="69"/>
    </location>
</feature>
<gene>
    <name evidence="2" type="ORF">A4U53_35260</name>
</gene>